<sequence>MPSQRHASRFTSAKIDDQCLTRRAHGSVTRRAESYFLGTIIEHVCIQNIAFLPVSFVFVTDHPLRHGSR</sequence>
<accession>A0A433Q7G5</accession>
<reference evidence="1 2" key="1">
    <citation type="journal article" date="2018" name="New Phytol.">
        <title>Phylogenomics of Endogonaceae and evolution of mycorrhizas within Mucoromycota.</title>
        <authorList>
            <person name="Chang Y."/>
            <person name="Desiro A."/>
            <person name="Na H."/>
            <person name="Sandor L."/>
            <person name="Lipzen A."/>
            <person name="Clum A."/>
            <person name="Barry K."/>
            <person name="Grigoriev I.V."/>
            <person name="Martin F.M."/>
            <person name="Stajich J.E."/>
            <person name="Smith M.E."/>
            <person name="Bonito G."/>
            <person name="Spatafora J.W."/>
        </authorList>
    </citation>
    <scope>NUCLEOTIDE SEQUENCE [LARGE SCALE GENOMIC DNA]</scope>
    <source>
        <strain evidence="1 2">AD002</strain>
    </source>
</reference>
<evidence type="ECO:0000313" key="2">
    <source>
        <dbReference type="Proteomes" id="UP000274822"/>
    </source>
</evidence>
<comment type="caution">
    <text evidence="1">The sequence shown here is derived from an EMBL/GenBank/DDBJ whole genome shotgun (WGS) entry which is preliminary data.</text>
</comment>
<keyword evidence="2" id="KW-1185">Reference proteome</keyword>
<gene>
    <name evidence="1" type="ORF">BC938DRAFT_471774</name>
</gene>
<dbReference type="EMBL" id="RBNJ01012275">
    <property type="protein sequence ID" value="RUS25701.1"/>
    <property type="molecule type" value="Genomic_DNA"/>
</dbReference>
<name>A0A433Q7G5_9FUNG</name>
<proteinExistence type="predicted"/>
<dbReference type="AlphaFoldDB" id="A0A433Q7G5"/>
<dbReference type="Proteomes" id="UP000274822">
    <property type="component" value="Unassembled WGS sequence"/>
</dbReference>
<protein>
    <submittedName>
        <fullName evidence="1">Uncharacterized protein</fullName>
    </submittedName>
</protein>
<evidence type="ECO:0000313" key="1">
    <source>
        <dbReference type="EMBL" id="RUS25701.1"/>
    </source>
</evidence>
<organism evidence="1 2">
    <name type="scientific">Jimgerdemannia flammicorona</name>
    <dbReference type="NCBI Taxonomy" id="994334"/>
    <lineage>
        <taxon>Eukaryota</taxon>
        <taxon>Fungi</taxon>
        <taxon>Fungi incertae sedis</taxon>
        <taxon>Mucoromycota</taxon>
        <taxon>Mucoromycotina</taxon>
        <taxon>Endogonomycetes</taxon>
        <taxon>Endogonales</taxon>
        <taxon>Endogonaceae</taxon>
        <taxon>Jimgerdemannia</taxon>
    </lineage>
</organism>